<dbReference type="AlphaFoldDB" id="A0AAW9DN08"/>
<evidence type="ECO:0000256" key="3">
    <source>
        <dbReference type="ARBA" id="ARBA00022692"/>
    </source>
</evidence>
<keyword evidence="8" id="KW-1185">Reference proteome</keyword>
<gene>
    <name evidence="7" type="ORF">SIL87_06605</name>
</gene>
<protein>
    <submittedName>
        <fullName evidence="7">Cytosine permease</fullName>
    </submittedName>
</protein>
<keyword evidence="3 6" id="KW-0812">Transmembrane</keyword>
<evidence type="ECO:0000256" key="2">
    <source>
        <dbReference type="ARBA" id="ARBA00008974"/>
    </source>
</evidence>
<feature type="transmembrane region" description="Helical" evidence="6">
    <location>
        <begin position="291"/>
        <end position="313"/>
    </location>
</feature>
<sequence>MPDPRSPYFPDIRLLNHEMRTHDENLGEALTYDLAYDVVPEEARRSPLAMGMLWVATLANFSAMFVGFAAQQSGQSLHDLLIGCGIGTACLCVYGILAGCLGAVTGQMQPFLARAVFGKFGSVLVSVFLIVMGSGWYSFQAVYTGQLLQGLFPVLTSTMIIAVVFTLLMATNNIIGFKGIGVFGRLVAPFVLFIVVYSLWEALSTTPAHVLWATPKIPDTTSIVATATLIVGAGVYGNEPDVWRFSRRDFKSVGLPMVLSYVVGLFLFPIAGWVMALTSVGSNPAQQANVIVHYLFGSVPFAAIIILVSQFVLNDMNLYESINAMTNVFNMKRYYSIAILLAGGCALSAWMATAASQTVFFIVAGIGASTVPTATTLMAIDVLLLPKLFGIKRDLSVVRRWRDLKSTNWIGIVSLIFGVVVSVVLSIPGNVIPNFGLSVGIAPVEGWAASVILYLVLILAMRRTESFHQILGLLETGAVAAE</sequence>
<feature type="transmembrane region" description="Helical" evidence="6">
    <location>
        <begin position="80"/>
        <end position="104"/>
    </location>
</feature>
<feature type="transmembrane region" description="Helical" evidence="6">
    <location>
        <begin position="116"/>
        <end position="139"/>
    </location>
</feature>
<feature type="transmembrane region" description="Helical" evidence="6">
    <location>
        <begin position="48"/>
        <end position="68"/>
    </location>
</feature>
<dbReference type="PANTHER" id="PTHR30569:SF0">
    <property type="entry name" value="CYTOSINE PERMEASE"/>
    <property type="match status" value="1"/>
</dbReference>
<comment type="caution">
    <text evidence="7">The sequence shown here is derived from an EMBL/GenBank/DDBJ whole genome shotgun (WGS) entry which is preliminary data.</text>
</comment>
<evidence type="ECO:0000256" key="5">
    <source>
        <dbReference type="ARBA" id="ARBA00023136"/>
    </source>
</evidence>
<accession>A0AAW9DN08</accession>
<proteinExistence type="inferred from homology"/>
<reference evidence="7 8" key="1">
    <citation type="submission" date="2023-11" db="EMBL/GenBank/DDBJ databases">
        <title>MicrobeMod: A computational toolkit for identifying prokaryotic methylation and restriction-modification with nanopore sequencing.</title>
        <authorList>
            <person name="Crits-Christoph A."/>
            <person name="Kang S.C."/>
            <person name="Lee H."/>
            <person name="Ostrov N."/>
        </authorList>
    </citation>
    <scope>NUCLEOTIDE SEQUENCE [LARGE SCALE GENOMIC DNA]</scope>
    <source>
        <strain evidence="7 8">DSMZ 700</strain>
    </source>
</reference>
<keyword evidence="4 6" id="KW-1133">Transmembrane helix</keyword>
<dbReference type="Gene3D" id="1.10.4160.10">
    <property type="entry name" value="Hydantoin permease"/>
    <property type="match status" value="1"/>
</dbReference>
<dbReference type="GO" id="GO:0005886">
    <property type="term" value="C:plasma membrane"/>
    <property type="evidence" value="ECO:0007669"/>
    <property type="project" value="TreeGrafter"/>
</dbReference>
<dbReference type="RefSeq" id="WP_319613379.1">
    <property type="nucleotide sequence ID" value="NZ_JAWXYB010000018.1"/>
</dbReference>
<dbReference type="InterPro" id="IPR001248">
    <property type="entry name" value="Pur-cyt_permease"/>
</dbReference>
<dbReference type="InterPro" id="IPR030191">
    <property type="entry name" value="CodB"/>
</dbReference>
<evidence type="ECO:0000256" key="1">
    <source>
        <dbReference type="ARBA" id="ARBA00004141"/>
    </source>
</evidence>
<comment type="similarity">
    <text evidence="2">Belongs to the purine-cytosine permease (2.A.39) family.</text>
</comment>
<dbReference type="Pfam" id="PF02133">
    <property type="entry name" value="Transp_cyt_pur"/>
    <property type="match status" value="1"/>
</dbReference>
<evidence type="ECO:0000256" key="4">
    <source>
        <dbReference type="ARBA" id="ARBA00022989"/>
    </source>
</evidence>
<evidence type="ECO:0000313" key="8">
    <source>
        <dbReference type="Proteomes" id="UP001279553"/>
    </source>
</evidence>
<dbReference type="PANTHER" id="PTHR30569">
    <property type="entry name" value="CYTOSINE TRANSPORTER CODB"/>
    <property type="match status" value="1"/>
</dbReference>
<name>A0AAW9DN08_ACIAO</name>
<feature type="transmembrane region" description="Helical" evidence="6">
    <location>
        <begin position="334"/>
        <end position="353"/>
    </location>
</feature>
<evidence type="ECO:0000313" key="7">
    <source>
        <dbReference type="EMBL" id="MDX5930431.1"/>
    </source>
</evidence>
<dbReference type="Proteomes" id="UP001279553">
    <property type="component" value="Unassembled WGS sequence"/>
</dbReference>
<feature type="transmembrane region" description="Helical" evidence="6">
    <location>
        <begin position="220"/>
        <end position="237"/>
    </location>
</feature>
<dbReference type="EMBL" id="JAWXYB010000018">
    <property type="protein sequence ID" value="MDX5930431.1"/>
    <property type="molecule type" value="Genomic_DNA"/>
</dbReference>
<dbReference type="GO" id="GO:0015209">
    <property type="term" value="F:cytosine transmembrane transporter activity"/>
    <property type="evidence" value="ECO:0007669"/>
    <property type="project" value="InterPro"/>
</dbReference>
<feature type="transmembrane region" description="Helical" evidence="6">
    <location>
        <begin position="258"/>
        <end position="279"/>
    </location>
</feature>
<comment type="subcellular location">
    <subcellularLocation>
        <location evidence="1">Membrane</location>
        <topology evidence="1">Multi-pass membrane protein</topology>
    </subcellularLocation>
</comment>
<feature type="transmembrane region" description="Helical" evidence="6">
    <location>
        <begin position="359"/>
        <end position="385"/>
    </location>
</feature>
<evidence type="ECO:0000256" key="6">
    <source>
        <dbReference type="SAM" id="Phobius"/>
    </source>
</evidence>
<keyword evidence="5 6" id="KW-0472">Membrane</keyword>
<feature type="transmembrane region" description="Helical" evidence="6">
    <location>
        <begin position="151"/>
        <end position="170"/>
    </location>
</feature>
<organism evidence="7 8">
    <name type="scientific">Acidiphilium acidophilum</name>
    <name type="common">Thiobacillus acidophilus</name>
    <dbReference type="NCBI Taxonomy" id="76588"/>
    <lineage>
        <taxon>Bacteria</taxon>
        <taxon>Pseudomonadati</taxon>
        <taxon>Pseudomonadota</taxon>
        <taxon>Alphaproteobacteria</taxon>
        <taxon>Acetobacterales</taxon>
        <taxon>Acidocellaceae</taxon>
        <taxon>Acidiphilium</taxon>
    </lineage>
</organism>
<feature type="transmembrane region" description="Helical" evidence="6">
    <location>
        <begin position="182"/>
        <end position="200"/>
    </location>
</feature>
<feature type="transmembrane region" description="Helical" evidence="6">
    <location>
        <begin position="406"/>
        <end position="427"/>
    </location>
</feature>
<feature type="transmembrane region" description="Helical" evidence="6">
    <location>
        <begin position="439"/>
        <end position="460"/>
    </location>
</feature>